<name>A0AAV1JE62_9NEOP</name>
<evidence type="ECO:0000256" key="1">
    <source>
        <dbReference type="SAM" id="Phobius"/>
    </source>
</evidence>
<keyword evidence="2" id="KW-0732">Signal</keyword>
<evidence type="ECO:0000313" key="3">
    <source>
        <dbReference type="EMBL" id="CAK1546906.1"/>
    </source>
</evidence>
<keyword evidence="1" id="KW-0812">Transmembrane</keyword>
<organism evidence="3 4">
    <name type="scientific">Leptosia nina</name>
    <dbReference type="NCBI Taxonomy" id="320188"/>
    <lineage>
        <taxon>Eukaryota</taxon>
        <taxon>Metazoa</taxon>
        <taxon>Ecdysozoa</taxon>
        <taxon>Arthropoda</taxon>
        <taxon>Hexapoda</taxon>
        <taxon>Insecta</taxon>
        <taxon>Pterygota</taxon>
        <taxon>Neoptera</taxon>
        <taxon>Endopterygota</taxon>
        <taxon>Lepidoptera</taxon>
        <taxon>Glossata</taxon>
        <taxon>Ditrysia</taxon>
        <taxon>Papilionoidea</taxon>
        <taxon>Pieridae</taxon>
        <taxon>Pierinae</taxon>
        <taxon>Leptosia</taxon>
    </lineage>
</organism>
<feature type="signal peptide" evidence="2">
    <location>
        <begin position="1"/>
        <end position="21"/>
    </location>
</feature>
<dbReference type="AlphaFoldDB" id="A0AAV1JE62"/>
<dbReference type="EMBL" id="CAVLEF010000009">
    <property type="protein sequence ID" value="CAK1546906.1"/>
    <property type="molecule type" value="Genomic_DNA"/>
</dbReference>
<gene>
    <name evidence="3" type="ORF">LNINA_LOCUS6413</name>
</gene>
<keyword evidence="1" id="KW-0472">Membrane</keyword>
<comment type="caution">
    <text evidence="3">The sequence shown here is derived from an EMBL/GenBank/DDBJ whole genome shotgun (WGS) entry which is preliminary data.</text>
</comment>
<protein>
    <submittedName>
        <fullName evidence="3">Uncharacterized protein</fullName>
    </submittedName>
</protein>
<evidence type="ECO:0000256" key="2">
    <source>
        <dbReference type="SAM" id="SignalP"/>
    </source>
</evidence>
<evidence type="ECO:0000313" key="4">
    <source>
        <dbReference type="Proteomes" id="UP001497472"/>
    </source>
</evidence>
<accession>A0AAV1JE62</accession>
<feature type="transmembrane region" description="Helical" evidence="1">
    <location>
        <begin position="289"/>
        <end position="318"/>
    </location>
</feature>
<keyword evidence="4" id="KW-1185">Reference proteome</keyword>
<proteinExistence type="predicted"/>
<feature type="chain" id="PRO_5043595076" evidence="2">
    <location>
        <begin position="22"/>
        <end position="419"/>
    </location>
</feature>
<reference evidence="3 4" key="1">
    <citation type="submission" date="2023-11" db="EMBL/GenBank/DDBJ databases">
        <authorList>
            <person name="Okamura Y."/>
        </authorList>
    </citation>
    <scope>NUCLEOTIDE SEQUENCE [LARGE SCALE GENOMIC DNA]</scope>
</reference>
<sequence length="419" mass="47605">MRHQNTSSQVFLVLIFNNVATLSVIDKGILPLTKRSVAIQFYIDLENENRLKPCTVRATNHKCCLAGPDKDDCGLMEVYGKINDIIKPRDRRTLLYIFPSIHQHDLKGHCTFQIKYSCQTTRDVLKVILPFDTTLNSKSKKLFKEYLIGEKASVCETIDQDSLDNCSPVFCDLKYLGYKLYYDNANRCTDVATCFGRVDKELPDVIYIPEANSCRDLDMPITLEDIYGISSGLGIVTQATTEVNDYFEVTSNCSTISQNMNFLRDIMIGKLCPCSKDGAVDFSGCCKSAIITIILCIISITAVLFSFVCCVNTSVWLYRTWSEGRIEEVWRRINTCLKSKEVHRERTQTDREVRNALLKDVIVKDIPIELRDSVVTICDRMEKDVGKRRRYRDADVGSQISLIRDKGSISSTSVSDRDE</sequence>
<dbReference type="Proteomes" id="UP001497472">
    <property type="component" value="Unassembled WGS sequence"/>
</dbReference>
<keyword evidence="1" id="KW-1133">Transmembrane helix</keyword>